<dbReference type="Proteomes" id="UP000177152">
    <property type="component" value="Unassembled WGS sequence"/>
</dbReference>
<dbReference type="GO" id="GO:0006493">
    <property type="term" value="P:protein O-linked glycosylation"/>
    <property type="evidence" value="ECO:0007669"/>
    <property type="project" value="InterPro"/>
</dbReference>
<feature type="domain" description="Glycosyltransferase RgtA/B/C/D-like" evidence="9">
    <location>
        <begin position="119"/>
        <end position="229"/>
    </location>
</feature>
<feature type="transmembrane region" description="Helical" evidence="8">
    <location>
        <begin position="369"/>
        <end position="389"/>
    </location>
</feature>
<evidence type="ECO:0000313" key="10">
    <source>
        <dbReference type="EMBL" id="OGZ94647.1"/>
    </source>
</evidence>
<dbReference type="PANTHER" id="PTHR33908:SF11">
    <property type="entry name" value="MEMBRANE PROTEIN"/>
    <property type="match status" value="1"/>
</dbReference>
<feature type="transmembrane region" description="Helical" evidence="8">
    <location>
        <begin position="197"/>
        <end position="223"/>
    </location>
</feature>
<name>A0A1G2K5E4_9BACT</name>
<keyword evidence="6 8" id="KW-1133">Transmembrane helix</keyword>
<evidence type="ECO:0000256" key="7">
    <source>
        <dbReference type="ARBA" id="ARBA00023136"/>
    </source>
</evidence>
<dbReference type="EMBL" id="MHQC01000032">
    <property type="protein sequence ID" value="OGZ94647.1"/>
    <property type="molecule type" value="Genomic_DNA"/>
</dbReference>
<feature type="transmembrane region" description="Helical" evidence="8">
    <location>
        <begin position="53"/>
        <end position="73"/>
    </location>
</feature>
<evidence type="ECO:0000256" key="2">
    <source>
        <dbReference type="ARBA" id="ARBA00022475"/>
    </source>
</evidence>
<evidence type="ECO:0000256" key="3">
    <source>
        <dbReference type="ARBA" id="ARBA00022676"/>
    </source>
</evidence>
<evidence type="ECO:0000259" key="9">
    <source>
        <dbReference type="Pfam" id="PF13231"/>
    </source>
</evidence>
<dbReference type="InterPro" id="IPR038731">
    <property type="entry name" value="RgtA/B/C-like"/>
</dbReference>
<dbReference type="Pfam" id="PF13231">
    <property type="entry name" value="PMT_2"/>
    <property type="match status" value="1"/>
</dbReference>
<feature type="transmembrane region" description="Helical" evidence="8">
    <location>
        <begin position="168"/>
        <end position="185"/>
    </location>
</feature>
<comment type="subcellular location">
    <subcellularLocation>
        <location evidence="1">Cell membrane</location>
        <topology evidence="1">Multi-pass membrane protein</topology>
    </subcellularLocation>
</comment>
<feature type="transmembrane region" description="Helical" evidence="8">
    <location>
        <begin position="80"/>
        <end position="98"/>
    </location>
</feature>
<dbReference type="GO" id="GO:0000030">
    <property type="term" value="F:mannosyltransferase activity"/>
    <property type="evidence" value="ECO:0007669"/>
    <property type="project" value="InterPro"/>
</dbReference>
<gene>
    <name evidence="10" type="ORF">A2633_01355</name>
</gene>
<dbReference type="GO" id="GO:0016763">
    <property type="term" value="F:pentosyltransferase activity"/>
    <property type="evidence" value="ECO:0007669"/>
    <property type="project" value="TreeGrafter"/>
</dbReference>
<evidence type="ECO:0000256" key="6">
    <source>
        <dbReference type="ARBA" id="ARBA00022989"/>
    </source>
</evidence>
<feature type="transmembrane region" description="Helical" evidence="8">
    <location>
        <begin position="145"/>
        <end position="162"/>
    </location>
</feature>
<dbReference type="PANTHER" id="PTHR33908">
    <property type="entry name" value="MANNOSYLTRANSFERASE YKCB-RELATED"/>
    <property type="match status" value="1"/>
</dbReference>
<evidence type="ECO:0000313" key="11">
    <source>
        <dbReference type="Proteomes" id="UP000177152"/>
    </source>
</evidence>
<keyword evidence="3" id="KW-0328">Glycosyltransferase</keyword>
<evidence type="ECO:0000256" key="1">
    <source>
        <dbReference type="ARBA" id="ARBA00004651"/>
    </source>
</evidence>
<keyword evidence="7 8" id="KW-0472">Membrane</keyword>
<dbReference type="AlphaFoldDB" id="A0A1G2K5E4"/>
<evidence type="ECO:0000256" key="5">
    <source>
        <dbReference type="ARBA" id="ARBA00022692"/>
    </source>
</evidence>
<dbReference type="InterPro" id="IPR050297">
    <property type="entry name" value="LipidA_mod_glycosyltrf_83"/>
</dbReference>
<evidence type="ECO:0000256" key="8">
    <source>
        <dbReference type="SAM" id="Phobius"/>
    </source>
</evidence>
<feature type="transmembrane region" description="Helical" evidence="8">
    <location>
        <begin position="21"/>
        <end position="41"/>
    </location>
</feature>
<feature type="transmembrane region" description="Helical" evidence="8">
    <location>
        <begin position="243"/>
        <end position="264"/>
    </location>
</feature>
<feature type="transmembrane region" description="Helical" evidence="8">
    <location>
        <begin position="276"/>
        <end position="295"/>
    </location>
</feature>
<organism evidence="10 11">
    <name type="scientific">Candidatus Sungbacteria bacterium RIFCSPHIGHO2_01_FULL_47_32</name>
    <dbReference type="NCBI Taxonomy" id="1802264"/>
    <lineage>
        <taxon>Bacteria</taxon>
        <taxon>Candidatus Sungiibacteriota</taxon>
    </lineage>
</organism>
<keyword evidence="2" id="KW-1003">Cell membrane</keyword>
<accession>A0A1G2K5E4</accession>
<comment type="caution">
    <text evidence="10">The sequence shown here is derived from an EMBL/GenBank/DDBJ whole genome shotgun (WGS) entry which is preliminary data.</text>
</comment>
<keyword evidence="5 8" id="KW-0812">Transmembrane</keyword>
<evidence type="ECO:0000256" key="4">
    <source>
        <dbReference type="ARBA" id="ARBA00022679"/>
    </source>
</evidence>
<protein>
    <recommendedName>
        <fullName evidence="9">Glycosyltransferase RgtA/B/C/D-like domain-containing protein</fullName>
    </recommendedName>
</protein>
<proteinExistence type="predicted"/>
<dbReference type="GO" id="GO:0009103">
    <property type="term" value="P:lipopolysaccharide biosynthetic process"/>
    <property type="evidence" value="ECO:0007669"/>
    <property type="project" value="UniProtKB-ARBA"/>
</dbReference>
<feature type="transmembrane region" description="Helical" evidence="8">
    <location>
        <begin position="341"/>
        <end position="363"/>
    </location>
</feature>
<dbReference type="GO" id="GO:0005886">
    <property type="term" value="C:plasma membrane"/>
    <property type="evidence" value="ECO:0007669"/>
    <property type="project" value="UniProtKB-SubCell"/>
</dbReference>
<sequence length="587" mass="67051">MDDQFSFRRAFAREQIYFRTILIALLFIAFILRLGAVSFGIPQSFYGDELVSVVGGFKILQSGSLWGNSFLYIPPLFSYILAPFFGVAGVAGILLGWFSGVHEFQQYVLLHREEFLVIARILSALFGTATVYILYLLGRNVFSKHVALLSAVFLVFDFLHVHETQTGRFWGPTAFFVVAGIYSIVKMKETRRLLWYVLAVFAIGFGYGMGYIILVLLPWFFWAHMHGWRGRRMRNLVMNTKEGAFFDKSFMVSLVLLCAIIVFFSLANPYAFQRQFGWLVAGVGSIFGFSFQHITTKPVGGGIHLWTNILNVSRYFWSESPLFLLGAAGLIGWWRANNGKFFEFSLLLGMPLLYLAGLIFGFSRIEPRFILPVVPPLLLGSSYAFFLGFSKQRTPFVRYLLLVFFTFGFFWYSVYPVYRYGALMSSFDTRTQAVEWIQKNVPLGSVIILDDYTVYVPMNKESAAALKENNPVRFDTRAGAVLGISPDSRLYEPGYFVYDISRFQDIDGEFKKIPAGYLFYSYWNARQKRELEARYAGLDKVRVVGFAPRRDGKDAADILNDPMYPADALSGREFSGPYVEIYTFKNR</sequence>
<feature type="transmembrane region" description="Helical" evidence="8">
    <location>
        <begin position="118"/>
        <end position="138"/>
    </location>
</feature>
<reference evidence="10 11" key="1">
    <citation type="journal article" date="2016" name="Nat. Commun.">
        <title>Thousands of microbial genomes shed light on interconnected biogeochemical processes in an aquifer system.</title>
        <authorList>
            <person name="Anantharaman K."/>
            <person name="Brown C.T."/>
            <person name="Hug L.A."/>
            <person name="Sharon I."/>
            <person name="Castelle C.J."/>
            <person name="Probst A.J."/>
            <person name="Thomas B.C."/>
            <person name="Singh A."/>
            <person name="Wilkins M.J."/>
            <person name="Karaoz U."/>
            <person name="Brodie E.L."/>
            <person name="Williams K.H."/>
            <person name="Hubbard S.S."/>
            <person name="Banfield J.F."/>
        </authorList>
    </citation>
    <scope>NUCLEOTIDE SEQUENCE [LARGE SCALE GENOMIC DNA]</scope>
</reference>
<keyword evidence="4" id="KW-0808">Transferase</keyword>
<feature type="transmembrane region" description="Helical" evidence="8">
    <location>
        <begin position="396"/>
        <end position="415"/>
    </location>
</feature>
<feature type="transmembrane region" description="Helical" evidence="8">
    <location>
        <begin position="315"/>
        <end position="334"/>
    </location>
</feature>